<organism evidence="2 3">
    <name type="scientific">Blepharisma stoltei</name>
    <dbReference type="NCBI Taxonomy" id="1481888"/>
    <lineage>
        <taxon>Eukaryota</taxon>
        <taxon>Sar</taxon>
        <taxon>Alveolata</taxon>
        <taxon>Ciliophora</taxon>
        <taxon>Postciliodesmatophora</taxon>
        <taxon>Heterotrichea</taxon>
        <taxon>Heterotrichida</taxon>
        <taxon>Blepharismidae</taxon>
        <taxon>Blepharisma</taxon>
    </lineage>
</organism>
<proteinExistence type="predicted"/>
<feature type="compositionally biased region" description="Basic and acidic residues" evidence="1">
    <location>
        <begin position="191"/>
        <end position="206"/>
    </location>
</feature>
<keyword evidence="3" id="KW-1185">Reference proteome</keyword>
<evidence type="ECO:0000313" key="2">
    <source>
        <dbReference type="EMBL" id="CAG9328182.1"/>
    </source>
</evidence>
<reference evidence="2" key="1">
    <citation type="submission" date="2021-09" db="EMBL/GenBank/DDBJ databases">
        <authorList>
            <consortium name="AG Swart"/>
            <person name="Singh M."/>
            <person name="Singh A."/>
            <person name="Seah K."/>
            <person name="Emmerich C."/>
        </authorList>
    </citation>
    <scope>NUCLEOTIDE SEQUENCE</scope>
    <source>
        <strain evidence="2">ATCC30299</strain>
    </source>
</reference>
<feature type="region of interest" description="Disordered" evidence="1">
    <location>
        <begin position="191"/>
        <end position="210"/>
    </location>
</feature>
<gene>
    <name evidence="2" type="ORF">BSTOLATCC_MIC45637</name>
</gene>
<dbReference type="EMBL" id="CAJZBQ010000045">
    <property type="protein sequence ID" value="CAG9328182.1"/>
    <property type="molecule type" value="Genomic_DNA"/>
</dbReference>
<dbReference type="AlphaFoldDB" id="A0AAU9JPE3"/>
<evidence type="ECO:0000256" key="1">
    <source>
        <dbReference type="SAM" id="MobiDB-lite"/>
    </source>
</evidence>
<comment type="caution">
    <text evidence="2">The sequence shown here is derived from an EMBL/GenBank/DDBJ whole genome shotgun (WGS) entry which is preliminary data.</text>
</comment>
<evidence type="ECO:0000313" key="3">
    <source>
        <dbReference type="Proteomes" id="UP001162131"/>
    </source>
</evidence>
<accession>A0AAU9JPE3</accession>
<protein>
    <submittedName>
        <fullName evidence="2">Uncharacterized protein</fullName>
    </submittedName>
</protein>
<dbReference type="Proteomes" id="UP001162131">
    <property type="component" value="Unassembled WGS sequence"/>
</dbReference>
<sequence>MSSISCFSILLCRRKKSKDESRKKQIREAKSIDTNSPRLSYHSKLNTFADQAPKLRLSFPRKDSFHSVSLAPHRSSIVVKSSEKFLPLIQSQERSETTNAEFTNHTDHHRLSTTELPIDALSYSQRPKNPLLSKLNSVTWSKRYSKENPLGNFNTPFTSNSVTHRPKIVPITPENILRRKIFPKIVNESFRKNTHPDNENSDKKFNFDTNIDEFDGESSNSLVNL</sequence>
<name>A0AAU9JPE3_9CILI</name>